<feature type="domain" description="CID" evidence="1">
    <location>
        <begin position="1"/>
        <end position="53"/>
    </location>
</feature>
<dbReference type="PANTHER" id="PTHR12323">
    <property type="entry name" value="SR-RELATED CTD ASSOCIATED FACTOR 6"/>
    <property type="match status" value="1"/>
</dbReference>
<evidence type="ECO:0000313" key="2">
    <source>
        <dbReference type="EMBL" id="CAG7822810.1"/>
    </source>
</evidence>
<feature type="non-terminal residue" evidence="2">
    <location>
        <position position="180"/>
    </location>
</feature>
<reference evidence="2" key="1">
    <citation type="submission" date="2021-06" db="EMBL/GenBank/DDBJ databases">
        <authorList>
            <person name="Hodson N. C."/>
            <person name="Mongue J. A."/>
            <person name="Jaron S. K."/>
        </authorList>
    </citation>
    <scope>NUCLEOTIDE SEQUENCE</scope>
</reference>
<dbReference type="GO" id="GO:0006874">
    <property type="term" value="P:intracellular calcium ion homeostasis"/>
    <property type="evidence" value="ECO:0007669"/>
    <property type="project" value="TreeGrafter"/>
</dbReference>
<dbReference type="PANTHER" id="PTHR12323:SF0">
    <property type="entry name" value="CALCIUM HOMEOSTASIS ENDOPLASMIC RETICULUM PROTEIN"/>
    <property type="match status" value="1"/>
</dbReference>
<gene>
    <name evidence="2" type="ORF">AFUS01_LOCUS33061</name>
</gene>
<organism evidence="2 3">
    <name type="scientific">Allacma fusca</name>
    <dbReference type="NCBI Taxonomy" id="39272"/>
    <lineage>
        <taxon>Eukaryota</taxon>
        <taxon>Metazoa</taxon>
        <taxon>Ecdysozoa</taxon>
        <taxon>Arthropoda</taxon>
        <taxon>Hexapoda</taxon>
        <taxon>Collembola</taxon>
        <taxon>Symphypleona</taxon>
        <taxon>Sminthuridae</taxon>
        <taxon>Allacma</taxon>
    </lineage>
</organism>
<dbReference type="Pfam" id="PF04818">
    <property type="entry name" value="CID"/>
    <property type="match status" value="1"/>
</dbReference>
<evidence type="ECO:0000259" key="1">
    <source>
        <dbReference type="Pfam" id="PF04818"/>
    </source>
</evidence>
<name>A0A8J2PUK1_9HEXA</name>
<proteinExistence type="predicted"/>
<dbReference type="InterPro" id="IPR006569">
    <property type="entry name" value="CID_dom"/>
</dbReference>
<feature type="non-terminal residue" evidence="2">
    <location>
        <position position="1"/>
    </location>
</feature>
<evidence type="ECO:0000313" key="3">
    <source>
        <dbReference type="Proteomes" id="UP000708208"/>
    </source>
</evidence>
<dbReference type="GO" id="GO:0048471">
    <property type="term" value="C:perinuclear region of cytoplasm"/>
    <property type="evidence" value="ECO:0007669"/>
    <property type="project" value="TreeGrafter"/>
</dbReference>
<protein>
    <recommendedName>
        <fullName evidence="1">CID domain-containing protein</fullName>
    </recommendedName>
</protein>
<comment type="caution">
    <text evidence="2">The sequence shown here is derived from an EMBL/GenBank/DDBJ whole genome shotgun (WGS) entry which is preliminary data.</text>
</comment>
<sequence>HHCMRKGAEDLQQALESMVIPMFCYTKVSEAGNEENIAKLDKLFNLWETKSNYVGPVAVEKLRNFNQTLIDFNNDLMQRHALVVTQIANSIQQTFDGYQTQHKLFCQHVSQSLKTLEQQIQQGILQDQIRLQQQQQQQQQAQQLINPMQIGLGPGTAPVVTLPPGSLAPLGPMITGYPGG</sequence>
<dbReference type="EMBL" id="CAJVCH010527535">
    <property type="protein sequence ID" value="CAG7822810.1"/>
    <property type="molecule type" value="Genomic_DNA"/>
</dbReference>
<dbReference type="Proteomes" id="UP000708208">
    <property type="component" value="Unassembled WGS sequence"/>
</dbReference>
<accession>A0A8J2PUK1</accession>
<keyword evidence="3" id="KW-1185">Reference proteome</keyword>
<dbReference type="OrthoDB" id="21470at2759"/>
<dbReference type="AlphaFoldDB" id="A0A8J2PUK1"/>